<comment type="subunit">
    <text evidence="13">Predominantly monomer of isoform CD22-beta. Also found as heterodimer of isoform CD22-beta and a shorter isoform. Interacts with PTPN6/SHP-1, LYN, SYK, PIK3R1/PIK3R2 and PLCG1 upon phosphorylation. Interacts with GRB2, INPP5D and SHC1 upon phosphorylation. May form a complex with INPP5D/SHIP, GRB2 and SHC1.</text>
</comment>
<evidence type="ECO:0000256" key="2">
    <source>
        <dbReference type="ARBA" id="ARBA00022692"/>
    </source>
</evidence>
<reference evidence="19" key="1">
    <citation type="submission" date="2025-08" db="UniProtKB">
        <authorList>
            <consortium name="RefSeq"/>
        </authorList>
    </citation>
    <scope>IDENTIFICATION</scope>
</reference>
<keyword evidence="4" id="KW-0677">Repeat</keyword>
<dbReference type="GeneID" id="114448101"/>
<dbReference type="InterPro" id="IPR003599">
    <property type="entry name" value="Ig_sub"/>
</dbReference>
<feature type="compositionally biased region" description="Basic and acidic residues" evidence="14">
    <location>
        <begin position="678"/>
        <end position="691"/>
    </location>
</feature>
<evidence type="ECO:0000256" key="1">
    <source>
        <dbReference type="ARBA" id="ARBA00004479"/>
    </source>
</evidence>
<dbReference type="Gene3D" id="2.60.40.10">
    <property type="entry name" value="Immunoglobulins"/>
    <property type="match status" value="5"/>
</dbReference>
<comment type="similarity">
    <text evidence="9">Belongs to the immunoglobulin superfamily. SIGLEC (sialic acid binding Ig-like lectin) family.</text>
</comment>
<dbReference type="PROSITE" id="PS50835">
    <property type="entry name" value="IG_LIKE"/>
    <property type="match status" value="3"/>
</dbReference>
<keyword evidence="8" id="KW-0393">Immunoglobulin domain</keyword>
<evidence type="ECO:0000256" key="9">
    <source>
        <dbReference type="ARBA" id="ARBA00038361"/>
    </source>
</evidence>
<dbReference type="AlphaFoldDB" id="A0A6P7JUL8"/>
<evidence type="ECO:0000256" key="3">
    <source>
        <dbReference type="ARBA" id="ARBA00022734"/>
    </source>
</evidence>
<keyword evidence="18" id="KW-1185">Reference proteome</keyword>
<keyword evidence="6 15" id="KW-1133">Transmembrane helix</keyword>
<dbReference type="SUPFAM" id="SSF48726">
    <property type="entry name" value="Immunoglobulin"/>
    <property type="match status" value="4"/>
</dbReference>
<evidence type="ECO:0000256" key="4">
    <source>
        <dbReference type="ARBA" id="ARBA00022737"/>
    </source>
</evidence>
<comment type="function">
    <text evidence="12">Most highly expressed siglec (sialic acid-binding immunoglobulin-like lectin) on B-cells that plays a role in various aspects of B-cell biology including differentiation, antigen presentation, and trafficking to bone marrow. Binds to alpha 2,6-linked sialic acid residues of surface molecules such as CD22 itself, CD45 and IgM in a cis configuration. Can also bind to ligands on other cells as an adhesion molecule in a trans configuration. Acts as an inhibitory coreceptor on the surface of B-cells and inhibits B-cell receptor induced signaling, characterized by inhibition of the calcium mobilization and cellular activation. Mechanistically, the immunoreceptor tyrosine-based inhibitory motif domain is phosphorylated by the Src kinase LYN, which in turn leads to the recruitment of the protein tyrosine phosphatase 1/PTPN6, leading to the negative regulation of BCR signaling. If this negative signaling from is of sufficient strength, apoptosis of the B-cell can be induced.</text>
</comment>
<dbReference type="GO" id="GO:0005886">
    <property type="term" value="C:plasma membrane"/>
    <property type="evidence" value="ECO:0007669"/>
    <property type="project" value="TreeGrafter"/>
</dbReference>
<proteinExistence type="inferred from homology"/>
<feature type="domain" description="Ig-like" evidence="17">
    <location>
        <begin position="156"/>
        <end position="255"/>
    </location>
</feature>
<evidence type="ECO:0000313" key="18">
    <source>
        <dbReference type="Proteomes" id="UP000515145"/>
    </source>
</evidence>
<feature type="domain" description="Ig-like" evidence="17">
    <location>
        <begin position="355"/>
        <end position="434"/>
    </location>
</feature>
<evidence type="ECO:0000256" key="12">
    <source>
        <dbReference type="ARBA" id="ARBA00045430"/>
    </source>
</evidence>
<keyword evidence="2 15" id="KW-0812">Transmembrane</keyword>
<dbReference type="SMART" id="SM00409">
    <property type="entry name" value="IG"/>
    <property type="match status" value="4"/>
</dbReference>
<protein>
    <recommendedName>
        <fullName evidence="10">B-cell receptor CD22</fullName>
    </recommendedName>
    <alternativeName>
        <fullName evidence="11">Sialic acid-binding Ig-like lectin 2</fullName>
    </alternativeName>
</protein>
<dbReference type="InterPro" id="IPR003598">
    <property type="entry name" value="Ig_sub2"/>
</dbReference>
<comment type="subcellular location">
    <subcellularLocation>
        <location evidence="1">Membrane</location>
        <topology evidence="1">Single-pass type I membrane protein</topology>
    </subcellularLocation>
</comment>
<dbReference type="GO" id="GO:0007155">
    <property type="term" value="P:cell adhesion"/>
    <property type="evidence" value="ECO:0007669"/>
    <property type="project" value="UniProtKB-KW"/>
</dbReference>
<accession>A0A6P7JUL8</accession>
<dbReference type="InterPro" id="IPR013783">
    <property type="entry name" value="Ig-like_fold"/>
</dbReference>
<dbReference type="Proteomes" id="UP000515145">
    <property type="component" value="Chromosome 16"/>
</dbReference>
<evidence type="ECO:0000256" key="14">
    <source>
        <dbReference type="SAM" id="MobiDB-lite"/>
    </source>
</evidence>
<name>A0A6P7JUL8_9TELE</name>
<evidence type="ECO:0000256" key="7">
    <source>
        <dbReference type="ARBA" id="ARBA00023136"/>
    </source>
</evidence>
<evidence type="ECO:0000313" key="19">
    <source>
        <dbReference type="RefSeq" id="XP_028280620.1"/>
    </source>
</evidence>
<dbReference type="InterPro" id="IPR051036">
    <property type="entry name" value="SIGLEC"/>
</dbReference>
<dbReference type="Pfam" id="PF24518">
    <property type="entry name" value="Ig_CD22"/>
    <property type="match status" value="1"/>
</dbReference>
<evidence type="ECO:0000256" key="6">
    <source>
        <dbReference type="ARBA" id="ARBA00022989"/>
    </source>
</evidence>
<evidence type="ECO:0000256" key="8">
    <source>
        <dbReference type="ARBA" id="ARBA00023319"/>
    </source>
</evidence>
<dbReference type="Pfam" id="PF13927">
    <property type="entry name" value="Ig_3"/>
    <property type="match status" value="2"/>
</dbReference>
<dbReference type="InParanoid" id="A0A6P7JUL8"/>
<dbReference type="PANTHER" id="PTHR12035:SF128">
    <property type="entry name" value="BRANCHED CHAIN KETO ACID DEHYDROGENASE E1 SUBUNIT BETA,-LIKE-RELATED"/>
    <property type="match status" value="1"/>
</dbReference>
<dbReference type="OrthoDB" id="10012075at2759"/>
<dbReference type="SMART" id="SM00408">
    <property type="entry name" value="IGc2"/>
    <property type="match status" value="2"/>
</dbReference>
<dbReference type="CDD" id="cd00096">
    <property type="entry name" value="Ig"/>
    <property type="match status" value="2"/>
</dbReference>
<dbReference type="InterPro" id="IPR003006">
    <property type="entry name" value="Ig/MHC_CS"/>
</dbReference>
<dbReference type="InterPro" id="IPR036179">
    <property type="entry name" value="Ig-like_dom_sf"/>
</dbReference>
<feature type="transmembrane region" description="Helical" evidence="15">
    <location>
        <begin position="543"/>
        <end position="562"/>
    </location>
</feature>
<dbReference type="InterPro" id="IPR007110">
    <property type="entry name" value="Ig-like_dom"/>
</dbReference>
<evidence type="ECO:0000256" key="5">
    <source>
        <dbReference type="ARBA" id="ARBA00022889"/>
    </source>
</evidence>
<dbReference type="PROSITE" id="PS00290">
    <property type="entry name" value="IG_MHC"/>
    <property type="match status" value="1"/>
</dbReference>
<keyword evidence="7 15" id="KW-0472">Membrane</keyword>
<evidence type="ECO:0000256" key="11">
    <source>
        <dbReference type="ARBA" id="ARBA00041781"/>
    </source>
</evidence>
<dbReference type="PANTHER" id="PTHR12035">
    <property type="entry name" value="SIALIC ACID BINDING IMMUNOGLOBULIN-LIKE LECTIN"/>
    <property type="match status" value="1"/>
</dbReference>
<keyword evidence="16" id="KW-0732">Signal</keyword>
<evidence type="ECO:0000259" key="17">
    <source>
        <dbReference type="PROSITE" id="PS50835"/>
    </source>
</evidence>
<sequence>MFLLLWSTVLLCEISADTGASVWGQQHCQQEGYCVTLSEGELTAEAGLCVVIPCSFTTIFTPTHVIWLKCKTADQRWCTNRIFHTDKSQSVQSEFRGRVSLLEPDVSQRNCSIMINDLRESDSGFYQLRVKGSKQSDVFTFTSKAAVTVKGLSQKPTVVIPPLTAGQQSTLTCTAPGLCSGSAPKFTWSWRGKRNNDSYITGNTTEFKTENVTAGTQRHTSALTFNPLAEHHSTNVTCTISFRGDITTEETQTVNVSYVKEVQITGSRKVTEGETLSLTCSVESFPPSLITWAKMSESDLQEDTDTFTQDQRTGALSIYNVTAEDSGQYVCTATHLNKTHKMRNVTVTVIYIRKPQISGSTAVNEGDVLSLTCSAESFPPSVITWTKLSSNTTLHNGTGSATLVIPNVTAERSGQYICTANHLNTTLTERVTVTVTWITEIQTGSVCELQSDVLTCWCVSEGFPLPTFKWPLLEDHTQYSVVTSVSKQTVNSTVTVRNHGNTAVECVASNKDREVKANLTIQTKLPEAGKSEEIFQTASRLEVIIAFLIGVVLSAVVCCLAIKCHRHKQKKSENVDETMEMIIPQGNMLVHENGAVDRGTTDTELNSGPKDVEYASIDFSLLKRMRPSEVARRKQESTETEYSEVKRQVREEKKEDAGEEGETLERKEEEVMVEEDEETRHCVSEEENRGDEAVYSNVKEIMYNKDCVDRCDGLMMEPHCD</sequence>
<feature type="chain" id="PRO_5027595418" description="B-cell receptor CD22" evidence="16">
    <location>
        <begin position="17"/>
        <end position="721"/>
    </location>
</feature>
<organism evidence="18 19">
    <name type="scientific">Parambassis ranga</name>
    <name type="common">Indian glassy fish</name>
    <dbReference type="NCBI Taxonomy" id="210632"/>
    <lineage>
        <taxon>Eukaryota</taxon>
        <taxon>Metazoa</taxon>
        <taxon>Chordata</taxon>
        <taxon>Craniata</taxon>
        <taxon>Vertebrata</taxon>
        <taxon>Euteleostomi</taxon>
        <taxon>Actinopterygii</taxon>
        <taxon>Neopterygii</taxon>
        <taxon>Teleostei</taxon>
        <taxon>Neoteleostei</taxon>
        <taxon>Acanthomorphata</taxon>
        <taxon>Ovalentaria</taxon>
        <taxon>Ambassidae</taxon>
        <taxon>Parambassis</taxon>
    </lineage>
</organism>
<feature type="domain" description="Ig-like" evidence="17">
    <location>
        <begin position="260"/>
        <end position="348"/>
    </location>
</feature>
<dbReference type="RefSeq" id="XP_028280620.1">
    <property type="nucleotide sequence ID" value="XM_028424819.1"/>
</dbReference>
<evidence type="ECO:0000256" key="10">
    <source>
        <dbReference type="ARBA" id="ARBA00040106"/>
    </source>
</evidence>
<feature type="signal peptide" evidence="16">
    <location>
        <begin position="1"/>
        <end position="16"/>
    </location>
</feature>
<dbReference type="GO" id="GO:0033691">
    <property type="term" value="F:sialic acid binding"/>
    <property type="evidence" value="ECO:0007669"/>
    <property type="project" value="TreeGrafter"/>
</dbReference>
<evidence type="ECO:0000256" key="13">
    <source>
        <dbReference type="ARBA" id="ARBA00046458"/>
    </source>
</evidence>
<dbReference type="InterPro" id="IPR056386">
    <property type="entry name" value="Ig_CD22"/>
</dbReference>
<dbReference type="GO" id="GO:0030246">
    <property type="term" value="F:carbohydrate binding"/>
    <property type="evidence" value="ECO:0007669"/>
    <property type="project" value="UniProtKB-KW"/>
</dbReference>
<feature type="region of interest" description="Disordered" evidence="14">
    <location>
        <begin position="630"/>
        <end position="691"/>
    </location>
</feature>
<feature type="compositionally biased region" description="Basic and acidic residues" evidence="14">
    <location>
        <begin position="630"/>
        <end position="656"/>
    </location>
</feature>
<evidence type="ECO:0000256" key="16">
    <source>
        <dbReference type="SAM" id="SignalP"/>
    </source>
</evidence>
<gene>
    <name evidence="19" type="primary">LOC114448101</name>
</gene>
<keyword evidence="3" id="KW-0430">Lectin</keyword>
<keyword evidence="5" id="KW-0130">Cell adhesion</keyword>
<evidence type="ECO:0000256" key="15">
    <source>
        <dbReference type="SAM" id="Phobius"/>
    </source>
</evidence>